<reference evidence="2 3" key="1">
    <citation type="submission" date="2018-11" db="EMBL/GenBank/DDBJ databases">
        <title>Genomes From Bacteria Associated with the Canine Oral Cavity: a Test Case for Automated Genome-Based Taxonomic Assignment.</title>
        <authorList>
            <person name="Coil D.A."/>
            <person name="Jospin G."/>
            <person name="Darling A.E."/>
            <person name="Wallis C."/>
            <person name="Davis I.J."/>
            <person name="Harris S."/>
            <person name="Eisen J.A."/>
            <person name="Holcombe L.J."/>
            <person name="O'Flynn C."/>
        </authorList>
    </citation>
    <scope>NUCLEOTIDE SEQUENCE [LARGE SCALE GENOMIC DNA]</scope>
    <source>
        <strain evidence="2 3">OH887_COT-365</strain>
    </source>
</reference>
<feature type="transmembrane region" description="Helical" evidence="1">
    <location>
        <begin position="12"/>
        <end position="30"/>
    </location>
</feature>
<sequence length="70" mass="7297">MAENLPKRSPDVLFLLGGAVLIFGIVAMVWPGMTAVTFAIIWGITLIVAGLMARKGDDDGAKTPTAEPAV</sequence>
<feature type="transmembrane region" description="Helical" evidence="1">
    <location>
        <begin position="36"/>
        <end position="53"/>
    </location>
</feature>
<dbReference type="EMBL" id="RQZG01000008">
    <property type="protein sequence ID" value="RRD04918.1"/>
    <property type="molecule type" value="Genomic_DNA"/>
</dbReference>
<dbReference type="RefSeq" id="WP_124844693.1">
    <property type="nucleotide sequence ID" value="NZ_JAUNKP010000016.1"/>
</dbReference>
<evidence type="ECO:0000256" key="1">
    <source>
        <dbReference type="SAM" id="Phobius"/>
    </source>
</evidence>
<organism evidence="2 3">
    <name type="scientific">Arachnia propionica</name>
    <dbReference type="NCBI Taxonomy" id="1750"/>
    <lineage>
        <taxon>Bacteria</taxon>
        <taxon>Bacillati</taxon>
        <taxon>Actinomycetota</taxon>
        <taxon>Actinomycetes</taxon>
        <taxon>Propionibacteriales</taxon>
        <taxon>Propionibacteriaceae</taxon>
        <taxon>Arachnia</taxon>
    </lineage>
</organism>
<dbReference type="Proteomes" id="UP000280819">
    <property type="component" value="Unassembled WGS sequence"/>
</dbReference>
<comment type="caution">
    <text evidence="2">The sequence shown here is derived from an EMBL/GenBank/DDBJ whole genome shotgun (WGS) entry which is preliminary data.</text>
</comment>
<dbReference type="AlphaFoldDB" id="A0A3P1T6I6"/>
<gene>
    <name evidence="2" type="ORF">EII34_08295</name>
</gene>
<keyword evidence="1" id="KW-0812">Transmembrane</keyword>
<name>A0A3P1T6I6_9ACTN</name>
<proteinExistence type="predicted"/>
<evidence type="ECO:0000313" key="2">
    <source>
        <dbReference type="EMBL" id="RRD04918.1"/>
    </source>
</evidence>
<accession>A0A3P1T6I6</accession>
<evidence type="ECO:0000313" key="3">
    <source>
        <dbReference type="Proteomes" id="UP000280819"/>
    </source>
</evidence>
<keyword evidence="1" id="KW-0472">Membrane</keyword>
<keyword evidence="1" id="KW-1133">Transmembrane helix</keyword>
<protein>
    <submittedName>
        <fullName evidence="2">DUF308 domain-containing protein</fullName>
    </submittedName>
</protein>
<dbReference type="OrthoDB" id="3733928at2"/>